<dbReference type="Pfam" id="PF14431">
    <property type="entry name" value="YwqJ-deaminase"/>
    <property type="match status" value="1"/>
</dbReference>
<name>A0ABP7UBK2_9BACT</name>
<proteinExistence type="predicted"/>
<organism evidence="1 2">
    <name type="scientific">Hymenobacter glaciei</name>
    <dbReference type="NCBI Taxonomy" id="877209"/>
    <lineage>
        <taxon>Bacteria</taxon>
        <taxon>Pseudomonadati</taxon>
        <taxon>Bacteroidota</taxon>
        <taxon>Cytophagia</taxon>
        <taxon>Cytophagales</taxon>
        <taxon>Hymenobacteraceae</taxon>
        <taxon>Hymenobacter</taxon>
    </lineage>
</organism>
<dbReference type="EMBL" id="BAABDK010000021">
    <property type="protein sequence ID" value="GAA4039500.1"/>
    <property type="molecule type" value="Genomic_DNA"/>
</dbReference>
<evidence type="ECO:0000313" key="2">
    <source>
        <dbReference type="Proteomes" id="UP001501469"/>
    </source>
</evidence>
<sequence length="446" mass="45812">MPASIDDNIAVTGALLQCSESPAVMPFTPTFAPTFTVGGRVEGTAADVVPIANIPSFGICKKLSQAAGAPIPCVPAPLRWEGAFGDYTNNGQEVLLGSSCLRCSLGQGTIKFLTCGQVPVPAPLQAQLDAQEAQQQSDAEAFAEQEAEKNSVGAPGFWEGLIPVWGSGRSALHNFQTGHWGWGLLDTAFLVLDVVAVVAGVVSFGAATAAWMGAETGLKAAARAAMRTLAEGAVAKAASAKALATAVGEGVGKMYERAAGALGGAAKREAAAKLSQEAAEAAAKAAAEAAKSSKWLEEHASRLTENATPELVNPAIDAANRAQKMPGKSRPGTTSAMQLEDGTVISAHSQVGTKLPQDILPDNLHPDVKKVLDDIPKEQRGAGHGKCAEPQIISEALHAGKDVKGAKSVAVEVKGAGNVNHLKPKCACGSCKVLLKHYGILDVVKP</sequence>
<comment type="caution">
    <text evidence="1">The sequence shown here is derived from an EMBL/GenBank/DDBJ whole genome shotgun (WGS) entry which is preliminary data.</text>
</comment>
<dbReference type="InterPro" id="IPR025460">
    <property type="entry name" value="DUF4280"/>
</dbReference>
<reference evidence="2" key="1">
    <citation type="journal article" date="2019" name="Int. J. Syst. Evol. Microbiol.">
        <title>The Global Catalogue of Microorganisms (GCM) 10K type strain sequencing project: providing services to taxonomists for standard genome sequencing and annotation.</title>
        <authorList>
            <consortium name="The Broad Institute Genomics Platform"/>
            <consortium name="The Broad Institute Genome Sequencing Center for Infectious Disease"/>
            <person name="Wu L."/>
            <person name="Ma J."/>
        </authorList>
    </citation>
    <scope>NUCLEOTIDE SEQUENCE [LARGE SCALE GENOMIC DNA]</scope>
    <source>
        <strain evidence="2">JCM 17225</strain>
    </source>
</reference>
<dbReference type="Pfam" id="PF14107">
    <property type="entry name" value="DUF4280"/>
    <property type="match status" value="1"/>
</dbReference>
<evidence type="ECO:0008006" key="3">
    <source>
        <dbReference type="Google" id="ProtNLM"/>
    </source>
</evidence>
<gene>
    <name evidence="1" type="ORF">GCM10022409_26480</name>
</gene>
<keyword evidence="2" id="KW-1185">Reference proteome</keyword>
<accession>A0ABP7UBK2</accession>
<protein>
    <recommendedName>
        <fullName evidence="3">DUF4280 domain-containing protein</fullName>
    </recommendedName>
</protein>
<dbReference type="RefSeq" id="WP_345055278.1">
    <property type="nucleotide sequence ID" value="NZ_BAABDK010000021.1"/>
</dbReference>
<dbReference type="Proteomes" id="UP001501469">
    <property type="component" value="Unassembled WGS sequence"/>
</dbReference>
<dbReference type="InterPro" id="IPR025968">
    <property type="entry name" value="YwqJ_deaminase"/>
</dbReference>
<evidence type="ECO:0000313" key="1">
    <source>
        <dbReference type="EMBL" id="GAA4039500.1"/>
    </source>
</evidence>